<dbReference type="InterPro" id="IPR013578">
    <property type="entry name" value="Peptidase_M16C_assoc"/>
</dbReference>
<dbReference type="PANTHER" id="PTHR43016">
    <property type="entry name" value="PRESEQUENCE PROTEASE"/>
    <property type="match status" value="1"/>
</dbReference>
<dbReference type="Pfam" id="PF22516">
    <property type="entry name" value="PreP_C"/>
    <property type="match status" value="1"/>
</dbReference>
<dbReference type="PaxDb" id="166486-ERS852572_00064"/>
<dbReference type="EMBL" id="CYXZ01000001">
    <property type="protein sequence ID" value="CUM70654.1"/>
    <property type="molecule type" value="Genomic_DNA"/>
</dbReference>
<name>A0A173QY84_9FIRM</name>
<dbReference type="AlphaFoldDB" id="A0A173QY84"/>
<dbReference type="Pfam" id="PF05193">
    <property type="entry name" value="Peptidase_M16_C"/>
    <property type="match status" value="1"/>
</dbReference>
<dbReference type="PANTHER" id="PTHR43016:SF13">
    <property type="entry name" value="PRESEQUENCE PROTEASE, MITOCHONDRIAL"/>
    <property type="match status" value="1"/>
</dbReference>
<protein>
    <submittedName>
        <fullName evidence="2">Peptidase M16C associated</fullName>
    </submittedName>
</protein>
<dbReference type="SUPFAM" id="SSF63411">
    <property type="entry name" value="LuxS/MPP-like metallohydrolase"/>
    <property type="match status" value="4"/>
</dbReference>
<dbReference type="OrthoDB" id="9762027at2"/>
<dbReference type="Proteomes" id="UP000095350">
    <property type="component" value="Unassembled WGS sequence"/>
</dbReference>
<evidence type="ECO:0000313" key="3">
    <source>
        <dbReference type="Proteomes" id="UP000095350"/>
    </source>
</evidence>
<dbReference type="FunFam" id="3.30.830.10:FF:000034">
    <property type="entry name" value="presequence protease 1, chloroplastic/mitochondrial"/>
    <property type="match status" value="1"/>
</dbReference>
<dbReference type="RefSeq" id="WP_055193039.1">
    <property type="nucleotide sequence ID" value="NZ_CABIYH010000001.1"/>
</dbReference>
<dbReference type="InterPro" id="IPR007863">
    <property type="entry name" value="Peptidase_M16_C"/>
</dbReference>
<evidence type="ECO:0000259" key="1">
    <source>
        <dbReference type="SMART" id="SM01264"/>
    </source>
</evidence>
<dbReference type="Pfam" id="PF00675">
    <property type="entry name" value="Peptidase_M16"/>
    <property type="match status" value="1"/>
</dbReference>
<proteinExistence type="predicted"/>
<accession>A0A173QY84</accession>
<dbReference type="InterPro" id="IPR055130">
    <property type="entry name" value="PreP_C"/>
</dbReference>
<dbReference type="GO" id="GO:0004222">
    <property type="term" value="F:metalloendopeptidase activity"/>
    <property type="evidence" value="ECO:0007669"/>
    <property type="project" value="TreeGrafter"/>
</dbReference>
<dbReference type="Pfam" id="PF08367">
    <property type="entry name" value="M16C_assoc"/>
    <property type="match status" value="1"/>
</dbReference>
<gene>
    <name evidence="2" type="ORF">ERS852572_00064</name>
</gene>
<reference evidence="2 3" key="1">
    <citation type="submission" date="2015-09" db="EMBL/GenBank/DDBJ databases">
        <authorList>
            <consortium name="Pathogen Informatics"/>
        </authorList>
    </citation>
    <scope>NUCLEOTIDE SEQUENCE [LARGE SCALE GENOMIC DNA]</scope>
    <source>
        <strain evidence="2 3">2789STDY5834960</strain>
    </source>
</reference>
<evidence type="ECO:0000313" key="2">
    <source>
        <dbReference type="EMBL" id="CUM70654.1"/>
    </source>
</evidence>
<feature type="domain" description="Peptidase M16C associated" evidence="1">
    <location>
        <begin position="462"/>
        <end position="712"/>
    </location>
</feature>
<dbReference type="GO" id="GO:0016485">
    <property type="term" value="P:protein processing"/>
    <property type="evidence" value="ECO:0007669"/>
    <property type="project" value="TreeGrafter"/>
</dbReference>
<dbReference type="InterPro" id="IPR011249">
    <property type="entry name" value="Metalloenz_LuxS/M16"/>
</dbReference>
<dbReference type="SMART" id="SM01264">
    <property type="entry name" value="M16C_associated"/>
    <property type="match status" value="1"/>
</dbReference>
<dbReference type="InterPro" id="IPR011765">
    <property type="entry name" value="Pept_M16_N"/>
</dbReference>
<organism evidence="2 3">
    <name type="scientific">Roseburia intestinalis</name>
    <dbReference type="NCBI Taxonomy" id="166486"/>
    <lineage>
        <taxon>Bacteria</taxon>
        <taxon>Bacillati</taxon>
        <taxon>Bacillota</taxon>
        <taxon>Clostridia</taxon>
        <taxon>Lachnospirales</taxon>
        <taxon>Lachnospiraceae</taxon>
        <taxon>Roseburia</taxon>
    </lineage>
</organism>
<sequence>MKLTDLEAYEILEQCPLRDLKSEGFILRHKKSGARVAVISNDDDNKVFYIGFRTPAEDSTGVPHIIEHTVLCGSDKYPVKDPFVELVKGSLNTFLNAITYPEKTIYPVASCNDTDFQNLMSVYMDAVFHPNIYKHQEIFKQEGWHYELESEDAPITINGVVYNEMKGAFSSADDVLQREILNSLFPDNTYSNESGGDPERIPDLTYEDYLDFHRRYYHPCNSYIYLYGNMDVAEKLRWMDEEYLSHYEEIELDSTVKAQKPFEKPVEITKKYPISSAEPEEDNTYLSYNLVVGDILDRKLYLAFDVLDYALLGAPGAPLKQALIDAGIGKDIVGGYDSSTMQPVFSIIAKNANSADKEKFLATIQDVLNRQVKDGVDKKALLAGISASEFRYREADFGQFPKGLLYGIQCLDSWLYDDMQPFMHVEALDTYRFLREQVETGYFETLIEKYLLHNPHASVVVIEPERGLNAKREEALAEKLAAYKDSLSKEEIKQLIADTKHLKQYQEEPSPKEDLAKIPMLKREDMKREAAPLYNTMKKCGDTTVVHHEMFSNGIDYLRILFDIRDMEIKDLPYVGILKYILGYMDTERYGFSELANEINIHTGGISASCGVYPHVKKPEDMQFMFELRVKTLASELPQAMDLLREIIMTTKISDEKRLSEIIAQLRSRVEAAFDGSGHSVASMRALSYFSRAAYYQEATAGISFYELVADLDEHFNEKKDALIAQLEKMVQTIFVPERMIVSVVCEEADYQAVEAQIAFLLKNLYPSKEIVKERSLPELHLEKKNEGFMDASQVQYVARAGNYVRHGFSYHGALRILKVIMGYDYLWINVRVKGGAYGCMNSYMRNGDTYFVSYRDPNLKKTDEIYDGIPQYLADFKADEREMTKYIIGTISDMDTPMNPSAKGARSMTAYLQGLDFADIQKERDQVIGATDEDIRGLKDLIASVLEEKNLCVIGNEDNLKSQSDMFMQLKNLYE</sequence>
<dbReference type="STRING" id="166486.ERS852572_00064"/>
<dbReference type="GO" id="GO:0046872">
    <property type="term" value="F:metal ion binding"/>
    <property type="evidence" value="ECO:0007669"/>
    <property type="project" value="InterPro"/>
</dbReference>
<dbReference type="Gene3D" id="3.30.830.10">
    <property type="entry name" value="Metalloenzyme, LuxS/M16 peptidase-like"/>
    <property type="match status" value="4"/>
</dbReference>